<dbReference type="Pfam" id="PF08032">
    <property type="entry name" value="SpoU_sub_bind"/>
    <property type="match status" value="1"/>
</dbReference>
<evidence type="ECO:0000313" key="4">
    <source>
        <dbReference type="Proteomes" id="UP000664167"/>
    </source>
</evidence>
<dbReference type="RefSeq" id="WP_277989933.1">
    <property type="nucleotide sequence ID" value="NZ_JAFLRJ010000032.1"/>
</dbReference>
<keyword evidence="4" id="KW-1185">Reference proteome</keyword>
<sequence length="125" mass="13810">MAGNSQRRNRRTSNKKGAQVGSGGQRRRGLEGKGPTPPAEDRKKHKKNRIATHKAKQAAIRRPAPRRGGAKGTSEMVVGRNPVFEALRDGVPATTLYVQQYIDNDERVREALQLAHPRVVVDVLL</sequence>
<comment type="caution">
    <text evidence="3">The sequence shown here is derived from an EMBL/GenBank/DDBJ whole genome shotgun (WGS) entry which is preliminary data.</text>
</comment>
<dbReference type="AlphaFoldDB" id="A0A939JFY1"/>
<name>A0A939JFY1_9ACTN</name>
<proteinExistence type="predicted"/>
<feature type="domain" description="RNA 2-O ribose methyltransferase substrate binding" evidence="2">
    <location>
        <begin position="77"/>
        <end position="116"/>
    </location>
</feature>
<evidence type="ECO:0000313" key="3">
    <source>
        <dbReference type="EMBL" id="MBO0510962.1"/>
    </source>
</evidence>
<dbReference type="GO" id="GO:0008168">
    <property type="term" value="F:methyltransferase activity"/>
    <property type="evidence" value="ECO:0007669"/>
    <property type="project" value="InterPro"/>
</dbReference>
<dbReference type="EMBL" id="JAFLRJ010000032">
    <property type="protein sequence ID" value="MBO0510962.1"/>
    <property type="molecule type" value="Genomic_DNA"/>
</dbReference>
<dbReference type="InterPro" id="IPR013123">
    <property type="entry name" value="SpoU_subst-bd"/>
</dbReference>
<accession>A0A939JFY1</accession>
<feature type="region of interest" description="Disordered" evidence="1">
    <location>
        <begin position="1"/>
        <end position="76"/>
    </location>
</feature>
<gene>
    <name evidence="3" type="ORF">J0695_03935</name>
</gene>
<evidence type="ECO:0000259" key="2">
    <source>
        <dbReference type="Pfam" id="PF08032"/>
    </source>
</evidence>
<feature type="compositionally biased region" description="Basic residues" evidence="1">
    <location>
        <begin position="43"/>
        <end position="56"/>
    </location>
</feature>
<feature type="non-terminal residue" evidence="3">
    <location>
        <position position="125"/>
    </location>
</feature>
<reference evidence="3" key="1">
    <citation type="submission" date="2021-03" db="EMBL/GenBank/DDBJ databases">
        <title>Streptomyces poriferae sp. nov., a novel marine sponge-derived Actinobacteria species with anti-MRSA activity.</title>
        <authorList>
            <person name="Sandoval-Powers M."/>
            <person name="Kralova S."/>
            <person name="Nguyen G.-S."/>
            <person name="Fawwal D."/>
            <person name="Degnes K."/>
            <person name="Klinkenberg G."/>
            <person name="Sletta H."/>
            <person name="Wentzel A."/>
            <person name="Liles M.R."/>
        </authorList>
    </citation>
    <scope>NUCLEOTIDE SEQUENCE</scope>
    <source>
        <strain evidence="3">DSM 41794</strain>
    </source>
</reference>
<organism evidence="3 4">
    <name type="scientific">Streptomyces beijiangensis</name>
    <dbReference type="NCBI Taxonomy" id="163361"/>
    <lineage>
        <taxon>Bacteria</taxon>
        <taxon>Bacillati</taxon>
        <taxon>Actinomycetota</taxon>
        <taxon>Actinomycetes</taxon>
        <taxon>Kitasatosporales</taxon>
        <taxon>Streptomycetaceae</taxon>
        <taxon>Streptomyces</taxon>
    </lineage>
</organism>
<dbReference type="Proteomes" id="UP000664167">
    <property type="component" value="Unassembled WGS sequence"/>
</dbReference>
<evidence type="ECO:0000256" key="1">
    <source>
        <dbReference type="SAM" id="MobiDB-lite"/>
    </source>
</evidence>
<protein>
    <submittedName>
        <fullName evidence="3">23S rRNA (Guanosine(2251)-2'-O)-methyltransferase RlmB</fullName>
    </submittedName>
</protein>